<gene>
    <name evidence="2" type="ORF">SEVIR_3G344350v2</name>
</gene>
<keyword evidence="3" id="KW-1185">Reference proteome</keyword>
<sequence>MSCFLLPICVLFFFFSICPLLSPASPCRTVIRTRII</sequence>
<dbReference type="AlphaFoldDB" id="A0A4U6VJD7"/>
<feature type="chain" id="PRO_5020610733" evidence="1">
    <location>
        <begin position="24"/>
        <end position="36"/>
    </location>
</feature>
<evidence type="ECO:0000313" key="2">
    <source>
        <dbReference type="EMBL" id="TKW28674.1"/>
    </source>
</evidence>
<dbReference type="EMBL" id="CM016554">
    <property type="protein sequence ID" value="TKW28674.1"/>
    <property type="molecule type" value="Genomic_DNA"/>
</dbReference>
<dbReference type="Gramene" id="TKW28674">
    <property type="protein sequence ID" value="TKW28674"/>
    <property type="gene ID" value="SEVIR_3G344350v2"/>
</dbReference>
<evidence type="ECO:0000313" key="3">
    <source>
        <dbReference type="Proteomes" id="UP000298652"/>
    </source>
</evidence>
<reference evidence="2" key="1">
    <citation type="submission" date="2019-03" db="EMBL/GenBank/DDBJ databases">
        <title>WGS assembly of Setaria viridis.</title>
        <authorList>
            <person name="Huang P."/>
            <person name="Jenkins J."/>
            <person name="Grimwood J."/>
            <person name="Barry K."/>
            <person name="Healey A."/>
            <person name="Mamidi S."/>
            <person name="Sreedasyam A."/>
            <person name="Shu S."/>
            <person name="Feldman M."/>
            <person name="Wu J."/>
            <person name="Yu Y."/>
            <person name="Chen C."/>
            <person name="Johnson J."/>
            <person name="Rokhsar D."/>
            <person name="Baxter I."/>
            <person name="Schmutz J."/>
            <person name="Brutnell T."/>
            <person name="Kellogg E."/>
        </authorList>
    </citation>
    <scope>NUCLEOTIDE SEQUENCE [LARGE SCALE GENOMIC DNA]</scope>
</reference>
<name>A0A4U6VJD7_SETVI</name>
<dbReference type="Proteomes" id="UP000298652">
    <property type="component" value="Chromosome 3"/>
</dbReference>
<accession>A0A4U6VJD7</accession>
<protein>
    <submittedName>
        <fullName evidence="2">Uncharacterized protein</fullName>
    </submittedName>
</protein>
<organism evidence="2 3">
    <name type="scientific">Setaria viridis</name>
    <name type="common">Green bristlegrass</name>
    <name type="synonym">Setaria italica subsp. viridis</name>
    <dbReference type="NCBI Taxonomy" id="4556"/>
    <lineage>
        <taxon>Eukaryota</taxon>
        <taxon>Viridiplantae</taxon>
        <taxon>Streptophyta</taxon>
        <taxon>Embryophyta</taxon>
        <taxon>Tracheophyta</taxon>
        <taxon>Spermatophyta</taxon>
        <taxon>Magnoliopsida</taxon>
        <taxon>Liliopsida</taxon>
        <taxon>Poales</taxon>
        <taxon>Poaceae</taxon>
        <taxon>PACMAD clade</taxon>
        <taxon>Panicoideae</taxon>
        <taxon>Panicodae</taxon>
        <taxon>Paniceae</taxon>
        <taxon>Cenchrinae</taxon>
        <taxon>Setaria</taxon>
    </lineage>
</organism>
<proteinExistence type="predicted"/>
<keyword evidence="1" id="KW-0732">Signal</keyword>
<feature type="signal peptide" evidence="1">
    <location>
        <begin position="1"/>
        <end position="23"/>
    </location>
</feature>
<evidence type="ECO:0000256" key="1">
    <source>
        <dbReference type="SAM" id="SignalP"/>
    </source>
</evidence>